<comment type="similarity">
    <text evidence="2 7">Belongs to the glycosyl hydrolase 31 family.</text>
</comment>
<dbReference type="InterPro" id="IPR000322">
    <property type="entry name" value="Glyco_hydro_31_TIM"/>
</dbReference>
<organism evidence="10">
    <name type="scientific">Rhizophora mucronata</name>
    <name type="common">Asiatic mangrove</name>
    <dbReference type="NCBI Taxonomy" id="61149"/>
    <lineage>
        <taxon>Eukaryota</taxon>
        <taxon>Viridiplantae</taxon>
        <taxon>Streptophyta</taxon>
        <taxon>Embryophyta</taxon>
        <taxon>Tracheophyta</taxon>
        <taxon>Spermatophyta</taxon>
        <taxon>Magnoliopsida</taxon>
        <taxon>eudicotyledons</taxon>
        <taxon>Gunneridae</taxon>
        <taxon>Pentapetalae</taxon>
        <taxon>rosids</taxon>
        <taxon>fabids</taxon>
        <taxon>Malpighiales</taxon>
        <taxon>Rhizophoraceae</taxon>
        <taxon>Rhizophora</taxon>
    </lineage>
</organism>
<keyword evidence="3" id="KW-0732">Signal</keyword>
<evidence type="ECO:0000256" key="6">
    <source>
        <dbReference type="ARBA" id="ARBA00023295"/>
    </source>
</evidence>
<evidence type="ECO:0000313" key="10">
    <source>
        <dbReference type="EMBL" id="MBX34041.1"/>
    </source>
</evidence>
<evidence type="ECO:0000259" key="8">
    <source>
        <dbReference type="Pfam" id="PF01055"/>
    </source>
</evidence>
<dbReference type="SUPFAM" id="SSF51445">
    <property type="entry name" value="(Trans)glycosidases"/>
    <property type="match status" value="1"/>
</dbReference>
<evidence type="ECO:0000256" key="2">
    <source>
        <dbReference type="ARBA" id="ARBA00007806"/>
    </source>
</evidence>
<dbReference type="EMBL" id="GGEC01053557">
    <property type="protein sequence ID" value="MBX34041.1"/>
    <property type="molecule type" value="Transcribed_RNA"/>
</dbReference>
<sequence length="413" mass="46784">MVTEALQRMTCYCYQVTMPRDALHHGGIEHRELHNSYGYYFHMATSMGLLKRGDMKDRPFVLSRAFFAGTQRYGAVWTGDNTADWDHLKVSVPMILTLGLSGMPFIGADVGGFFGNPEPELLVRWYQLGAFYPFFRAHAHQDTKRREPWLFGERNTELIREAIHVRYMLLPYFYTLFREANTTGVPVMRPLWMEFPSDEATFSNDEAFMVGGSLLVQGIYSEHAKHASVYLPGKEFWYDLRTGTAYKGGKTHKLEVSEESIPAFQRAGTIVPRKDRYRRSSTQMVNDPYTLVIALNGSQAAEGELYVDDGKSFEFMQGAYIHRRFVFSNGRLTSLNAASTSKGSPQFSSDAVVERIILLGYSPGSRSALVQPANQKVEIELGPLMLHGGRRSSVVTIRKPNVRIADDWTVKIL</sequence>
<dbReference type="InterPro" id="IPR013780">
    <property type="entry name" value="Glyco_hydro_b"/>
</dbReference>
<evidence type="ECO:0000256" key="3">
    <source>
        <dbReference type="ARBA" id="ARBA00022729"/>
    </source>
</evidence>
<dbReference type="Gene3D" id="3.20.20.80">
    <property type="entry name" value="Glycosidases"/>
    <property type="match status" value="1"/>
</dbReference>
<dbReference type="FunFam" id="3.20.20.80:FF:000046">
    <property type="entry name" value="Glucosidase alpha, neutral C"/>
    <property type="match status" value="1"/>
</dbReference>
<keyword evidence="6 7" id="KW-0326">Glycosidase</keyword>
<keyword evidence="5" id="KW-0325">Glycoprotein</keyword>
<feature type="domain" description="Glycoside hydrolase family 31 TIM barrel" evidence="8">
    <location>
        <begin position="15"/>
        <end position="176"/>
    </location>
</feature>
<dbReference type="InterPro" id="IPR048395">
    <property type="entry name" value="Glyco_hydro_31_C"/>
</dbReference>
<dbReference type="GO" id="GO:0005975">
    <property type="term" value="P:carbohydrate metabolic process"/>
    <property type="evidence" value="ECO:0007669"/>
    <property type="project" value="InterPro"/>
</dbReference>
<evidence type="ECO:0000256" key="4">
    <source>
        <dbReference type="ARBA" id="ARBA00022801"/>
    </source>
</evidence>
<dbReference type="PROSITE" id="PS00707">
    <property type="entry name" value="GLYCOSYL_HYDROL_F31_2"/>
    <property type="match status" value="1"/>
</dbReference>
<protein>
    <submittedName>
        <fullName evidence="10">Neutral alpha-glucosidase ab</fullName>
    </submittedName>
</protein>
<dbReference type="GO" id="GO:0006491">
    <property type="term" value="P:N-glycan processing"/>
    <property type="evidence" value="ECO:0007669"/>
    <property type="project" value="TreeGrafter"/>
</dbReference>
<dbReference type="InterPro" id="IPR030459">
    <property type="entry name" value="Glyco_hydro_31_CS"/>
</dbReference>
<dbReference type="Pfam" id="PF01055">
    <property type="entry name" value="Glyco_hydro_31_2nd"/>
    <property type="match status" value="1"/>
</dbReference>
<reference evidence="10" key="1">
    <citation type="submission" date="2018-02" db="EMBL/GenBank/DDBJ databases">
        <title>Rhizophora mucronata_Transcriptome.</title>
        <authorList>
            <person name="Meera S.P."/>
            <person name="Sreeshan A."/>
            <person name="Augustine A."/>
        </authorList>
    </citation>
    <scope>NUCLEOTIDE SEQUENCE</scope>
    <source>
        <tissue evidence="10">Leaf</tissue>
    </source>
</reference>
<dbReference type="SUPFAM" id="SSF51011">
    <property type="entry name" value="Glycosyl hydrolase domain"/>
    <property type="match status" value="1"/>
</dbReference>
<dbReference type="GO" id="GO:0090599">
    <property type="term" value="F:alpha-glucosidase activity"/>
    <property type="evidence" value="ECO:0007669"/>
    <property type="project" value="TreeGrafter"/>
</dbReference>
<dbReference type="AlphaFoldDB" id="A0A2P2MV02"/>
<name>A0A2P2MV02_RHIMU</name>
<accession>A0A2P2MV02</accession>
<feature type="domain" description="Glycosyl hydrolase family 31 C-terminal" evidence="9">
    <location>
        <begin position="184"/>
        <end position="271"/>
    </location>
</feature>
<dbReference type="Gene3D" id="2.60.40.1180">
    <property type="entry name" value="Golgi alpha-mannosidase II"/>
    <property type="match status" value="2"/>
</dbReference>
<comment type="pathway">
    <text evidence="1">Glycan metabolism.</text>
</comment>
<dbReference type="InterPro" id="IPR017853">
    <property type="entry name" value="GH"/>
</dbReference>
<dbReference type="PANTHER" id="PTHR22762:SF54">
    <property type="entry name" value="BCDNA.GH04962"/>
    <property type="match status" value="1"/>
</dbReference>
<proteinExistence type="inferred from homology"/>
<keyword evidence="4 7" id="KW-0378">Hydrolase</keyword>
<evidence type="ECO:0000256" key="1">
    <source>
        <dbReference type="ARBA" id="ARBA00004881"/>
    </source>
</evidence>
<dbReference type="FunFam" id="2.60.40.1180:FF:000023">
    <property type="entry name" value="neutral alpha-glucosidase AB isoform X2"/>
    <property type="match status" value="1"/>
</dbReference>
<evidence type="ECO:0000256" key="7">
    <source>
        <dbReference type="RuleBase" id="RU361185"/>
    </source>
</evidence>
<evidence type="ECO:0000256" key="5">
    <source>
        <dbReference type="ARBA" id="ARBA00023180"/>
    </source>
</evidence>
<evidence type="ECO:0000259" key="9">
    <source>
        <dbReference type="Pfam" id="PF21365"/>
    </source>
</evidence>
<dbReference type="Pfam" id="PF21365">
    <property type="entry name" value="Glyco_hydro_31_3rd"/>
    <property type="match status" value="1"/>
</dbReference>
<dbReference type="PANTHER" id="PTHR22762">
    <property type="entry name" value="ALPHA-GLUCOSIDASE"/>
    <property type="match status" value="1"/>
</dbReference>